<accession>F8L6X3</accession>
<dbReference type="Proteomes" id="UP000000496">
    <property type="component" value="Chromosome gsn.131"/>
</dbReference>
<reference evidence="1 2" key="2">
    <citation type="journal article" date="2011" name="Mol. Biol. Evol.">
        <title>Unity in variety--the pan-genome of the Chlamydiae.</title>
        <authorList>
            <person name="Collingro A."/>
            <person name="Tischler P."/>
            <person name="Weinmaier T."/>
            <person name="Penz T."/>
            <person name="Heinz E."/>
            <person name="Brunham R.C."/>
            <person name="Read T.D."/>
            <person name="Bavoil P.M."/>
            <person name="Sachse K."/>
            <person name="Kahane S."/>
            <person name="Friedman M.G."/>
            <person name="Rattei T."/>
            <person name="Myers G.S."/>
            <person name="Horn M."/>
        </authorList>
    </citation>
    <scope>NUCLEOTIDE SEQUENCE [LARGE SCALE GENOMIC DNA]</scope>
    <source>
        <strain evidence="2">ATCC VR-1471 / Z</strain>
    </source>
</reference>
<evidence type="ECO:0000313" key="1">
    <source>
        <dbReference type="EMBL" id="CCB88480.1"/>
    </source>
</evidence>
<organism evidence="1 2">
    <name type="scientific">Simkania negevensis (strain ATCC VR-1471 / DSM 27360 / Z)</name>
    <dbReference type="NCBI Taxonomy" id="331113"/>
    <lineage>
        <taxon>Bacteria</taxon>
        <taxon>Pseudomonadati</taxon>
        <taxon>Chlamydiota</taxon>
        <taxon>Chlamydiia</taxon>
        <taxon>Parachlamydiales</taxon>
        <taxon>Simkaniaceae</taxon>
        <taxon>Simkania</taxon>
    </lineage>
</organism>
<dbReference type="AlphaFoldDB" id="F8L6X3"/>
<dbReference type="STRING" id="331113.SNE_A06030"/>
<dbReference type="HOGENOM" id="CLU_2791699_0_0_0"/>
<dbReference type="EMBL" id="FR872582">
    <property type="protein sequence ID" value="CCB88480.1"/>
    <property type="molecule type" value="Genomic_DNA"/>
</dbReference>
<reference key="1">
    <citation type="journal article" date="2011" name="Mol. Biol. Evol.">
        <title>Unity in variety -- the pan-genome of the Chlamydiae.</title>
        <authorList>
            <person name="Collingro A."/>
            <person name="Tischler P."/>
            <person name="Weinmaier T."/>
            <person name="Penz T."/>
            <person name="Heinz E."/>
            <person name="Brunham R.C."/>
            <person name="Read T.D."/>
            <person name="Bavoil P.M."/>
            <person name="Sachse K."/>
            <person name="Kahane S."/>
            <person name="Friedman M.G."/>
            <person name="Rattei T."/>
            <person name="Myers G.S.A."/>
            <person name="Horn M."/>
        </authorList>
    </citation>
    <scope>NUCLEOTIDE SEQUENCE</scope>
    <source>
        <strain>Z</strain>
    </source>
</reference>
<dbReference type="KEGG" id="sng:SNE_A06030"/>
<evidence type="ECO:0000313" key="2">
    <source>
        <dbReference type="Proteomes" id="UP000000496"/>
    </source>
</evidence>
<proteinExistence type="predicted"/>
<keyword evidence="2" id="KW-1185">Reference proteome</keyword>
<sequence>MSETPKSYFSDFFNDCDLVFGGSSYCFSQILHKLHNCPNDPFSNNLSAVFFFTHLEWGFWFHIPSLLT</sequence>
<gene>
    <name evidence="1" type="ordered locus">SNE_A06030</name>
</gene>
<protein>
    <submittedName>
        <fullName evidence="1">Uncharacterized protein</fullName>
    </submittedName>
</protein>
<name>F8L6X3_SIMNZ</name>